<evidence type="ECO:0000256" key="2">
    <source>
        <dbReference type="SAM" id="MobiDB-lite"/>
    </source>
</evidence>
<name>A0A4V3XJ49_9APHY</name>
<dbReference type="PANTHER" id="PTHR10963:SF55">
    <property type="entry name" value="GLYCOSIDE HYDROLASE FAMILY 16 PROTEIN"/>
    <property type="match status" value="1"/>
</dbReference>
<comment type="caution">
    <text evidence="4">The sequence shown here is derived from an EMBL/GenBank/DDBJ whole genome shotgun (WGS) entry which is preliminary data.</text>
</comment>
<comment type="similarity">
    <text evidence="1">Belongs to the glycosyl hydrolase 16 family.</text>
</comment>
<feature type="domain" description="GH16" evidence="3">
    <location>
        <begin position="227"/>
        <end position="564"/>
    </location>
</feature>
<sequence length="564" mass="62088">MPSPPSTASSSGSSTSSLAVPPPETGSSRDPPLNPPKPLFFIERKPSLAASETDEVRRDPFRTPDVSAPGTPRSGSIISNPFSPAGSVVNFSTEQHVTIASGTNMEPSSSRNATASSRVSVQSALRNSSTDLNIREVRTGLSSRVNSQIRDSFMSPPVLARRATLHETSGASRLSLAGPRYKRTRSTMLTGEIHKPWIGEKDVYARVAYWTTYGVAMLGVVGSVLLCYFGWKDVPRVGNLCLIMEDNFEQFDTQFTWAHEVDMSGFGNGEFEMTTNSVNNSFVKDGHLYITPTLTSDIIGSDAIFNGYTYNITGCTNTNLTACGAVSNFSTGAVINPVMSARVTTRKSHNIQFGKVEVRAKMPRGDWLWPSIFMMPVENAYGPWPLSGEIDLVQARGNGPEYKAQGIDYVRGSLQWGPFAWLNGESKTFGFWTDRRKTYDDGFHLYAMEWTPKFMRIYVDSRLHKLIDLRFNQPFFDRGDFPETVANGSQWIVTPNPWVTGTEAAPFDQAFYLAMHVAVGGTNGWFPDGVGDKPWLDGSLSKLSPLDINAHFTDHHSVPFSCDA</sequence>
<protein>
    <recommendedName>
        <fullName evidence="3">GH16 domain-containing protein</fullName>
    </recommendedName>
</protein>
<accession>A0A4V3XJ49</accession>
<dbReference type="GO" id="GO:0005975">
    <property type="term" value="P:carbohydrate metabolic process"/>
    <property type="evidence" value="ECO:0007669"/>
    <property type="project" value="InterPro"/>
</dbReference>
<dbReference type="InterPro" id="IPR013320">
    <property type="entry name" value="ConA-like_dom_sf"/>
</dbReference>
<dbReference type="SUPFAM" id="SSF49899">
    <property type="entry name" value="Concanavalin A-like lectins/glucanases"/>
    <property type="match status" value="1"/>
</dbReference>
<evidence type="ECO:0000256" key="1">
    <source>
        <dbReference type="ARBA" id="ARBA00006865"/>
    </source>
</evidence>
<dbReference type="PANTHER" id="PTHR10963">
    <property type="entry name" value="GLYCOSYL HYDROLASE-RELATED"/>
    <property type="match status" value="1"/>
</dbReference>
<dbReference type="InterPro" id="IPR050546">
    <property type="entry name" value="Glycosyl_Hydrlase_16"/>
</dbReference>
<dbReference type="AlphaFoldDB" id="A0A4V3XJ49"/>
<feature type="region of interest" description="Disordered" evidence="2">
    <location>
        <begin position="1"/>
        <end position="81"/>
    </location>
</feature>
<dbReference type="OrthoDB" id="4781at2759"/>
<proteinExistence type="inferred from homology"/>
<dbReference type="Pfam" id="PF00722">
    <property type="entry name" value="Glyco_hydro_16"/>
    <property type="match status" value="1"/>
</dbReference>
<reference evidence="4 5" key="1">
    <citation type="submission" date="2019-02" db="EMBL/GenBank/DDBJ databases">
        <title>Genome sequencing of the rare red list fungi Antrodiella citrinella (Flaviporus citrinellus).</title>
        <authorList>
            <person name="Buettner E."/>
            <person name="Kellner H."/>
        </authorList>
    </citation>
    <scope>NUCLEOTIDE SEQUENCE [LARGE SCALE GENOMIC DNA]</scope>
    <source>
        <strain evidence="4 5">DSM 108506</strain>
    </source>
</reference>
<keyword evidence="5" id="KW-1185">Reference proteome</keyword>
<evidence type="ECO:0000259" key="3">
    <source>
        <dbReference type="PROSITE" id="PS51762"/>
    </source>
</evidence>
<dbReference type="Proteomes" id="UP000308730">
    <property type="component" value="Unassembled WGS sequence"/>
</dbReference>
<organism evidence="4 5">
    <name type="scientific">Antrodiella citrinella</name>
    <dbReference type="NCBI Taxonomy" id="2447956"/>
    <lineage>
        <taxon>Eukaryota</taxon>
        <taxon>Fungi</taxon>
        <taxon>Dikarya</taxon>
        <taxon>Basidiomycota</taxon>
        <taxon>Agaricomycotina</taxon>
        <taxon>Agaricomycetes</taxon>
        <taxon>Polyporales</taxon>
        <taxon>Steccherinaceae</taxon>
        <taxon>Antrodiella</taxon>
    </lineage>
</organism>
<dbReference type="Gene3D" id="2.60.120.200">
    <property type="match status" value="1"/>
</dbReference>
<dbReference type="EMBL" id="SGPM01000040">
    <property type="protein sequence ID" value="THH31693.1"/>
    <property type="molecule type" value="Genomic_DNA"/>
</dbReference>
<gene>
    <name evidence="4" type="ORF">EUX98_g2507</name>
</gene>
<dbReference type="InterPro" id="IPR000757">
    <property type="entry name" value="Beta-glucanase-like"/>
</dbReference>
<dbReference type="PROSITE" id="PS51762">
    <property type="entry name" value="GH16_2"/>
    <property type="match status" value="1"/>
</dbReference>
<feature type="compositionally biased region" description="Low complexity" evidence="2">
    <location>
        <begin position="1"/>
        <end position="19"/>
    </location>
</feature>
<evidence type="ECO:0000313" key="5">
    <source>
        <dbReference type="Proteomes" id="UP000308730"/>
    </source>
</evidence>
<dbReference type="GO" id="GO:0004553">
    <property type="term" value="F:hydrolase activity, hydrolyzing O-glycosyl compounds"/>
    <property type="evidence" value="ECO:0007669"/>
    <property type="project" value="InterPro"/>
</dbReference>
<evidence type="ECO:0000313" key="4">
    <source>
        <dbReference type="EMBL" id="THH31693.1"/>
    </source>
</evidence>